<feature type="compositionally biased region" description="Polar residues" evidence="3">
    <location>
        <begin position="228"/>
        <end position="237"/>
    </location>
</feature>
<organism evidence="4 5">
    <name type="scientific">Schistosoma mansoni</name>
    <name type="common">Blood fluke</name>
    <dbReference type="NCBI Taxonomy" id="6183"/>
    <lineage>
        <taxon>Eukaryota</taxon>
        <taxon>Metazoa</taxon>
        <taxon>Spiralia</taxon>
        <taxon>Lophotrochozoa</taxon>
        <taxon>Platyhelminthes</taxon>
        <taxon>Trematoda</taxon>
        <taxon>Digenea</taxon>
        <taxon>Strigeidida</taxon>
        <taxon>Schistosomatoidea</taxon>
        <taxon>Schistosomatidae</taxon>
        <taxon>Schistosoma</taxon>
    </lineage>
</organism>
<feature type="coiled-coil region" evidence="2">
    <location>
        <begin position="34"/>
        <end position="181"/>
    </location>
</feature>
<evidence type="ECO:0000256" key="2">
    <source>
        <dbReference type="SAM" id="Coils"/>
    </source>
</evidence>
<reference evidence="4" key="1">
    <citation type="journal article" date="2012" name="PLoS Negl. Trop. Dis.">
        <title>A systematically improved high quality genome and transcriptome of the human blood fluke Schistosoma mansoni.</title>
        <authorList>
            <person name="Protasio A.V."/>
            <person name="Tsai I.J."/>
            <person name="Babbage A."/>
            <person name="Nichol S."/>
            <person name="Hunt M."/>
            <person name="Aslett M.A."/>
            <person name="De Silva N."/>
            <person name="Velarde G.S."/>
            <person name="Anderson T.J."/>
            <person name="Clark R.C."/>
            <person name="Davidson C."/>
            <person name="Dillon G.P."/>
            <person name="Holroyd N.E."/>
            <person name="LoVerde P.T."/>
            <person name="Lloyd C."/>
            <person name="McQuillan J."/>
            <person name="Oliveira G."/>
            <person name="Otto T.D."/>
            <person name="Parker-Manuel S.J."/>
            <person name="Quail M.A."/>
            <person name="Wilson R.A."/>
            <person name="Zerlotini A."/>
            <person name="Dunne D.W."/>
            <person name="Berriman M."/>
        </authorList>
    </citation>
    <scope>NUCLEOTIDE SEQUENCE [LARGE SCALE GENOMIC DNA]</scope>
    <source>
        <strain evidence="4">Puerto Rican</strain>
    </source>
</reference>
<evidence type="ECO:0000313" key="4">
    <source>
        <dbReference type="Proteomes" id="UP000008854"/>
    </source>
</evidence>
<name>A0A3Q0KGI4_SCHMA</name>
<dbReference type="Proteomes" id="UP000008854">
    <property type="component" value="Unassembled WGS sequence"/>
</dbReference>
<keyword evidence="4" id="KW-1185">Reference proteome</keyword>
<dbReference type="WBParaSite" id="Smp_059780.1">
    <property type="protein sequence ID" value="Smp_059780.1"/>
    <property type="gene ID" value="Smp_059780"/>
</dbReference>
<sequence length="517" mass="59183">MNSSNVDVLCTGNEGVSSYLLHSNDCHNSDGEVLESLLQKIHSLEKERRILKLRLEAVESDYDAQVKELQTDIIAMRIDLKKEKEMCRQMEQEKNTTISELIQQNQSLTCRLNSSSENEALLREEMSNLRLEFLKHKSSMQEHVQSIESLRQEITKLREEKNHLENQLNTVVEERNSLLESLNDSYQEIRMMRHVTDEHVATINIQDAEITRLQETASILHNRLHKLSIQSGEQKSSSNEDDRVKPVDSHPHRSLMAELAEQKLIQAENHNCLPFTLEDDDNVEFEMDDDAYMAYLSCFDQDILPDSSLPSDSHNISLESSNVNTKETFINELRSEVTEIYQQINQMCVELYAFTGTKQESCSKVGTHTPDELAMVEMDFRLGSLRSVLTDLRGLLKDLRIEIPEQPTSSSQSKDTVTSDGSKAKTVEPLRMSSSTNVQDIPLANYEMECQLVRSERDALAAELLNAQQELLELKSQIENGSGNSSEVQNLQNNKGNNFVANWEEFEEEKYEFEMPL</sequence>
<evidence type="ECO:0000313" key="5">
    <source>
        <dbReference type="WBParaSite" id="Smp_059780.1"/>
    </source>
</evidence>
<keyword evidence="1 2" id="KW-0175">Coiled coil</keyword>
<dbReference type="PANTHER" id="PTHR32123">
    <property type="entry name" value="BICD FAMILY-LIKE CARGO ADAPTER"/>
    <property type="match status" value="1"/>
</dbReference>
<feature type="coiled-coil region" evidence="2">
    <location>
        <begin position="443"/>
        <end position="484"/>
    </location>
</feature>
<proteinExistence type="predicted"/>
<dbReference type="ExpressionAtlas" id="A0A3Q0KGI4">
    <property type="expression patterns" value="baseline"/>
</dbReference>
<evidence type="ECO:0000256" key="3">
    <source>
        <dbReference type="SAM" id="MobiDB-lite"/>
    </source>
</evidence>
<protein>
    <submittedName>
        <fullName evidence="5">Putative rab6-interacting protein 2 (ERC protein 1)</fullName>
    </submittedName>
</protein>
<evidence type="ECO:0000256" key="1">
    <source>
        <dbReference type="ARBA" id="ARBA00023054"/>
    </source>
</evidence>
<dbReference type="OMA" id="CEHNAAL"/>
<feature type="compositionally biased region" description="Polar residues" evidence="3">
    <location>
        <begin position="406"/>
        <end position="421"/>
    </location>
</feature>
<feature type="compositionally biased region" description="Basic and acidic residues" evidence="3">
    <location>
        <begin position="238"/>
        <end position="250"/>
    </location>
</feature>
<feature type="region of interest" description="Disordered" evidence="3">
    <location>
        <begin position="228"/>
        <end position="250"/>
    </location>
</feature>
<dbReference type="AlphaFoldDB" id="A0A3Q0KGI4"/>
<accession>A0A3Q0KGI4</accession>
<reference evidence="5" key="2">
    <citation type="submission" date="2018-12" db="UniProtKB">
        <authorList>
            <consortium name="WormBaseParasite"/>
        </authorList>
    </citation>
    <scope>IDENTIFICATION</scope>
    <source>
        <strain evidence="5">Puerto Rican</strain>
    </source>
</reference>
<dbReference type="InParanoid" id="A0A3Q0KGI4"/>
<dbReference type="PANTHER" id="PTHR32123:SF13">
    <property type="entry name" value="BICAUDAL D-RELATED PROTEIN HOMOLOG"/>
    <property type="match status" value="1"/>
</dbReference>
<dbReference type="InterPro" id="IPR051149">
    <property type="entry name" value="Spindly/BICDR_Dynein_Adapter"/>
</dbReference>
<dbReference type="STRING" id="6183.A0A3Q0KGI4"/>
<feature type="region of interest" description="Disordered" evidence="3">
    <location>
        <begin position="406"/>
        <end position="433"/>
    </location>
</feature>